<evidence type="ECO:0008006" key="6">
    <source>
        <dbReference type="Google" id="ProtNLM"/>
    </source>
</evidence>
<dbReference type="InterPro" id="IPR001296">
    <property type="entry name" value="Glyco_trans_1"/>
</dbReference>
<dbReference type="PANTHER" id="PTHR46401:SF2">
    <property type="entry name" value="GLYCOSYLTRANSFERASE WBBK-RELATED"/>
    <property type="match status" value="1"/>
</dbReference>
<dbReference type="SUPFAM" id="SSF53756">
    <property type="entry name" value="UDP-Glycosyltransferase/glycogen phosphorylase"/>
    <property type="match status" value="1"/>
</dbReference>
<evidence type="ECO:0000259" key="3">
    <source>
        <dbReference type="Pfam" id="PF13439"/>
    </source>
</evidence>
<dbReference type="Gene3D" id="3.40.50.2000">
    <property type="entry name" value="Glycogen Phosphorylase B"/>
    <property type="match status" value="2"/>
</dbReference>
<dbReference type="PANTHER" id="PTHR46401">
    <property type="entry name" value="GLYCOSYLTRANSFERASE WBBK-RELATED"/>
    <property type="match status" value="1"/>
</dbReference>
<name>A0A328CCH5_9DELT</name>
<feature type="domain" description="Glycosyltransferase subfamily 4-like N-terminal" evidence="3">
    <location>
        <begin position="27"/>
        <end position="186"/>
    </location>
</feature>
<dbReference type="Pfam" id="PF00534">
    <property type="entry name" value="Glycos_transf_1"/>
    <property type="match status" value="1"/>
</dbReference>
<dbReference type="GO" id="GO:0016757">
    <property type="term" value="F:glycosyltransferase activity"/>
    <property type="evidence" value="ECO:0007669"/>
    <property type="project" value="InterPro"/>
</dbReference>
<proteinExistence type="predicted"/>
<comment type="caution">
    <text evidence="4">The sequence shown here is derived from an EMBL/GenBank/DDBJ whole genome shotgun (WGS) entry which is preliminary data.</text>
</comment>
<evidence type="ECO:0000259" key="2">
    <source>
        <dbReference type="Pfam" id="PF00534"/>
    </source>
</evidence>
<dbReference type="Pfam" id="PF13439">
    <property type="entry name" value="Glyco_transf_4"/>
    <property type="match status" value="1"/>
</dbReference>
<dbReference type="RefSeq" id="WP_111729134.1">
    <property type="nucleotide sequence ID" value="NZ_QHKO01000002.1"/>
</dbReference>
<keyword evidence="1" id="KW-0808">Transferase</keyword>
<keyword evidence="5" id="KW-1185">Reference proteome</keyword>
<dbReference type="Proteomes" id="UP000249169">
    <property type="component" value="Unassembled WGS sequence"/>
</dbReference>
<reference evidence="4 5" key="1">
    <citation type="submission" date="2018-05" db="EMBL/GenBank/DDBJ databases">
        <title>Lujinxingia marina gen. nov. sp. nov., a new facultative anaerobic member of the class Deltaproteobacteria, and proposal of Lujinxingaceae fam. nov.</title>
        <authorList>
            <person name="Li C.-M."/>
        </authorList>
    </citation>
    <scope>NUCLEOTIDE SEQUENCE [LARGE SCALE GENOMIC DNA]</scope>
    <source>
        <strain evidence="4 5">B210</strain>
    </source>
</reference>
<accession>A0A328CCH5</accession>
<gene>
    <name evidence="4" type="ORF">DL240_06935</name>
</gene>
<sequence length="397" mass="44203">MTQKTTSSAPTDACIMLDARYLNGRHSGIGRYTYNLILELLQLDESLRLRLLTHPDNPVPVDHPRVRCQTFAAAPNSFSTRLLLPRTIDFRDVDLFHSPFNILPGQLPVPALFTLHDIMWLLNPDYCTDVWWRKLVTGTFYQTFIPRSVARADHILTVSHTSRRAIEEHFPAMQSRVSVTYNGLDPFFSPMPAPQAWPLLGRWLAPRSRFVLVVGQGSPYKNHPGALRAFIEAFADDPTIYFVLVRRLDESSNQELGQLLADPRLGSRVIRIGYVSSNELRALYSTAMAFLFPSFYEGFGLPALEAMACGAPVITSNQGAPAEVCQGGALMVDPHDTHAIANALRQLRDDPQLATDLSHRGRQRAATFTWRACAASALAAYRRVLGLNHDPTPSPGA</sequence>
<evidence type="ECO:0000256" key="1">
    <source>
        <dbReference type="ARBA" id="ARBA00022679"/>
    </source>
</evidence>
<dbReference type="OrthoDB" id="9767517at2"/>
<dbReference type="CDD" id="cd03809">
    <property type="entry name" value="GT4_MtfB-like"/>
    <property type="match status" value="1"/>
</dbReference>
<evidence type="ECO:0000313" key="5">
    <source>
        <dbReference type="Proteomes" id="UP000249169"/>
    </source>
</evidence>
<dbReference type="AlphaFoldDB" id="A0A328CCH5"/>
<evidence type="ECO:0000313" key="4">
    <source>
        <dbReference type="EMBL" id="RAL23877.1"/>
    </source>
</evidence>
<protein>
    <recommendedName>
        <fullName evidence="6">Glycosyltransferase family 1 protein</fullName>
    </recommendedName>
</protein>
<dbReference type="InterPro" id="IPR028098">
    <property type="entry name" value="Glyco_trans_4-like_N"/>
</dbReference>
<dbReference type="EMBL" id="QHKO01000002">
    <property type="protein sequence ID" value="RAL23877.1"/>
    <property type="molecule type" value="Genomic_DNA"/>
</dbReference>
<dbReference type="GO" id="GO:0009103">
    <property type="term" value="P:lipopolysaccharide biosynthetic process"/>
    <property type="evidence" value="ECO:0007669"/>
    <property type="project" value="TreeGrafter"/>
</dbReference>
<organism evidence="4 5">
    <name type="scientific">Lujinxingia litoralis</name>
    <dbReference type="NCBI Taxonomy" id="2211119"/>
    <lineage>
        <taxon>Bacteria</taxon>
        <taxon>Deltaproteobacteria</taxon>
        <taxon>Bradymonadales</taxon>
        <taxon>Lujinxingiaceae</taxon>
        <taxon>Lujinxingia</taxon>
    </lineage>
</organism>
<feature type="domain" description="Glycosyl transferase family 1" evidence="2">
    <location>
        <begin position="208"/>
        <end position="364"/>
    </location>
</feature>